<accession>A0A2W4TL42</accession>
<feature type="compositionally biased region" description="Polar residues" evidence="1">
    <location>
        <begin position="44"/>
        <end position="61"/>
    </location>
</feature>
<feature type="region of interest" description="Disordered" evidence="1">
    <location>
        <begin position="44"/>
        <end position="66"/>
    </location>
</feature>
<reference evidence="4" key="1">
    <citation type="submission" date="2018-04" db="EMBL/GenBank/DDBJ databases">
        <authorList>
            <person name="Cornet L."/>
        </authorList>
    </citation>
    <scope>NUCLEOTIDE SEQUENCE [LARGE SCALE GENOMIC DNA]</scope>
</reference>
<name>A0A2W4TL42_9CYAN</name>
<gene>
    <name evidence="3" type="ORF">DCF25_21560</name>
</gene>
<dbReference type="AlphaFoldDB" id="A0A2W4TL42"/>
<keyword evidence="2" id="KW-1133">Transmembrane helix</keyword>
<feature type="transmembrane region" description="Helical" evidence="2">
    <location>
        <begin position="77"/>
        <end position="96"/>
    </location>
</feature>
<evidence type="ECO:0000313" key="3">
    <source>
        <dbReference type="EMBL" id="PZO09523.1"/>
    </source>
</evidence>
<evidence type="ECO:0000313" key="4">
    <source>
        <dbReference type="Proteomes" id="UP000249354"/>
    </source>
</evidence>
<evidence type="ECO:0000256" key="2">
    <source>
        <dbReference type="SAM" id="Phobius"/>
    </source>
</evidence>
<protein>
    <submittedName>
        <fullName evidence="3">Uncharacterized protein</fullName>
    </submittedName>
</protein>
<feature type="transmembrane region" description="Helical" evidence="2">
    <location>
        <begin position="108"/>
        <end position="127"/>
    </location>
</feature>
<dbReference type="EMBL" id="QBMC01000249">
    <property type="protein sequence ID" value="PZO09523.1"/>
    <property type="molecule type" value="Genomic_DNA"/>
</dbReference>
<keyword evidence="2" id="KW-0472">Membrane</keyword>
<keyword evidence="2" id="KW-0812">Transmembrane</keyword>
<organism evidence="3 4">
    <name type="scientific">Leptolyngbya foveolarum</name>
    <dbReference type="NCBI Taxonomy" id="47253"/>
    <lineage>
        <taxon>Bacteria</taxon>
        <taxon>Bacillati</taxon>
        <taxon>Cyanobacteriota</taxon>
        <taxon>Cyanophyceae</taxon>
        <taxon>Leptolyngbyales</taxon>
        <taxon>Leptolyngbyaceae</taxon>
        <taxon>Leptolyngbya group</taxon>
        <taxon>Leptolyngbya</taxon>
    </lineage>
</organism>
<dbReference type="Proteomes" id="UP000249354">
    <property type="component" value="Unassembled WGS sequence"/>
</dbReference>
<sequence length="823" mass="90117">MFFLLLASLLMAFAFQLLLTNLGVALGLSALGWAISPREGFTNAPASANSSQTAINRSESSGEPAADDGGIPPVSHLIGLGVTLTLAPILFATAFLSVTFSDITQLSAGLIFGLILWAAYLLILIWISSITVSGVLDFVLGTATAGIRRLFSAVEKTFLPGDSEPSTQEDLQGTLESFSTAIKRSLADQQNQLPALLAQERDTLLAEICDRTSLTQDQANSVLDGIQLEVAEVEPEKDDVEETKAADVSIAPAQAKKPTAAIAAMLPNWRDLLRSAVSRIDTSDLDLETAWNTFQNFVDDSEVAPFNIIELDAENYLKESPVDLLQAETLPEEFAERIYDPEADPTVMEKQLQALKHSEFSHWLQQRGDLTAEAVEDVAEKLEGVRENVLETVRNKVKQTPILEDKLKPEQLEEQSEEEKAEIEGAIAELEKTLIAYFRYTSLSKLSADSVEEKVRSQLEELSATSDVWTRGGINPDFGPVTKIIARRKGISKAQKRDLTKALTAAWETHRVDPSTASLSRKVTDYLQSVDWSEANLGDFKDEVFQQVQSAIVSPMGLSQNLDPGRLVASLSVPVSVKNDLLALIRTKGDSLIKYPRRWVERAADSSQDWGAQLTHQLSQYLQRQDLSSKPEEIVQDASRILAATAQSIPVDKLPELGADFWQQVVGHRKDLKPEDVQIITGGLSDTWQSTTETLPQIKAQLETKSAEQWQGIQSAVHSLTHLVSDDILDPVKEAISDFDERLNLDEMLAPAKQKFLEAVEGAQDGFKQQSALAAQAVQEKAEQVRHQVAIAIWWLFISLLTSGASAAAGGWLAVWVSLKSAG</sequence>
<feature type="transmembrane region" description="Helical" evidence="2">
    <location>
        <begin position="793"/>
        <end position="819"/>
    </location>
</feature>
<evidence type="ECO:0000256" key="1">
    <source>
        <dbReference type="SAM" id="MobiDB-lite"/>
    </source>
</evidence>
<comment type="caution">
    <text evidence="3">The sequence shown here is derived from an EMBL/GenBank/DDBJ whole genome shotgun (WGS) entry which is preliminary data.</text>
</comment>
<proteinExistence type="predicted"/>
<reference evidence="3 4" key="2">
    <citation type="submission" date="2018-06" db="EMBL/GenBank/DDBJ databases">
        <title>Metagenomic assembly of (sub)arctic Cyanobacteria and their associated microbiome from non-axenic cultures.</title>
        <authorList>
            <person name="Baurain D."/>
        </authorList>
    </citation>
    <scope>NUCLEOTIDE SEQUENCE [LARGE SCALE GENOMIC DNA]</scope>
    <source>
        <strain evidence="3">ULC129bin1</strain>
    </source>
</reference>